<evidence type="ECO:0000313" key="3">
    <source>
        <dbReference type="EMBL" id="KAJ4823960.1"/>
    </source>
</evidence>
<sequence>MSGLTWVLSKKETSDVAGLLHKATNIWGSVKIPNASITGFDITLHRDTLEYKVKISVTNPYTAPLPTGDLPYVVKSAGRVVASGTIPDPGYLKAKDTTVLDVPLKVPYGDMVSLVKDIAAIWDIDYEVELGLGIVLPVVGKIIIPLKRNGEIKFPTIRSLF</sequence>
<proteinExistence type="inferred from homology"/>
<dbReference type="SUPFAM" id="SSF117070">
    <property type="entry name" value="LEA14-like"/>
    <property type="match status" value="1"/>
</dbReference>
<protein>
    <recommendedName>
        <fullName evidence="2">Water stress and hypersensitive response domain-containing protein</fullName>
    </recommendedName>
</protein>
<dbReference type="InterPro" id="IPR004864">
    <property type="entry name" value="LEA_2"/>
</dbReference>
<dbReference type="GO" id="GO:0005829">
    <property type="term" value="C:cytosol"/>
    <property type="evidence" value="ECO:0007669"/>
    <property type="project" value="TreeGrafter"/>
</dbReference>
<feature type="domain" description="Water stress and hypersensitive response" evidence="2">
    <location>
        <begin position="35"/>
        <end position="151"/>
    </location>
</feature>
<accession>A0A9Q0F2R1</accession>
<evidence type="ECO:0000313" key="4">
    <source>
        <dbReference type="Proteomes" id="UP001141552"/>
    </source>
</evidence>
<name>A0A9Q0F2R1_9ROSI</name>
<comment type="caution">
    <text evidence="3">The sequence shown here is derived from an EMBL/GenBank/DDBJ whole genome shotgun (WGS) entry which is preliminary data.</text>
</comment>
<dbReference type="PANTHER" id="PTHR31459">
    <property type="match status" value="1"/>
</dbReference>
<evidence type="ECO:0000256" key="1">
    <source>
        <dbReference type="ARBA" id="ARBA00005960"/>
    </source>
</evidence>
<reference evidence="3" key="2">
    <citation type="journal article" date="2023" name="Plants (Basel)">
        <title>Annotation of the Turnera subulata (Passifloraceae) Draft Genome Reveals the S-Locus Evolved after the Divergence of Turneroideae from Passifloroideae in a Stepwise Manner.</title>
        <authorList>
            <person name="Henning P.M."/>
            <person name="Roalson E.H."/>
            <person name="Mir W."/>
            <person name="McCubbin A.G."/>
            <person name="Shore J.S."/>
        </authorList>
    </citation>
    <scope>NUCLEOTIDE SEQUENCE</scope>
    <source>
        <strain evidence="3">F60SS</strain>
    </source>
</reference>
<dbReference type="Pfam" id="PF03168">
    <property type="entry name" value="LEA_2"/>
    <property type="match status" value="1"/>
</dbReference>
<dbReference type="Proteomes" id="UP001141552">
    <property type="component" value="Unassembled WGS sequence"/>
</dbReference>
<evidence type="ECO:0000259" key="2">
    <source>
        <dbReference type="SMART" id="SM00769"/>
    </source>
</evidence>
<dbReference type="PANTHER" id="PTHR31459:SF19">
    <property type="entry name" value="DESICCATION-RELATED PROTEIN LEA14-RELATED"/>
    <property type="match status" value="1"/>
</dbReference>
<dbReference type="AlphaFoldDB" id="A0A9Q0F2R1"/>
<gene>
    <name evidence="3" type="ORF">Tsubulata_039216</name>
</gene>
<keyword evidence="4" id="KW-1185">Reference proteome</keyword>
<dbReference type="InterPro" id="IPR013990">
    <property type="entry name" value="WHy-dom"/>
</dbReference>
<reference evidence="3" key="1">
    <citation type="submission" date="2022-02" db="EMBL/GenBank/DDBJ databases">
        <authorList>
            <person name="Henning P.M."/>
            <person name="McCubbin A.G."/>
            <person name="Shore J.S."/>
        </authorList>
    </citation>
    <scope>NUCLEOTIDE SEQUENCE</scope>
    <source>
        <strain evidence="3">F60SS</strain>
        <tissue evidence="3">Leaves</tissue>
    </source>
</reference>
<dbReference type="SMART" id="SM00769">
    <property type="entry name" value="WHy"/>
    <property type="match status" value="1"/>
</dbReference>
<dbReference type="InterPro" id="IPR045043">
    <property type="entry name" value="Lea14-like"/>
</dbReference>
<dbReference type="EMBL" id="JAKUCV010007312">
    <property type="protein sequence ID" value="KAJ4823960.1"/>
    <property type="molecule type" value="Genomic_DNA"/>
</dbReference>
<organism evidence="3 4">
    <name type="scientific">Turnera subulata</name>
    <dbReference type="NCBI Taxonomy" id="218843"/>
    <lineage>
        <taxon>Eukaryota</taxon>
        <taxon>Viridiplantae</taxon>
        <taxon>Streptophyta</taxon>
        <taxon>Embryophyta</taxon>
        <taxon>Tracheophyta</taxon>
        <taxon>Spermatophyta</taxon>
        <taxon>Magnoliopsida</taxon>
        <taxon>eudicotyledons</taxon>
        <taxon>Gunneridae</taxon>
        <taxon>Pentapetalae</taxon>
        <taxon>rosids</taxon>
        <taxon>fabids</taxon>
        <taxon>Malpighiales</taxon>
        <taxon>Passifloraceae</taxon>
        <taxon>Turnera</taxon>
    </lineage>
</organism>
<dbReference type="OrthoDB" id="588983at2759"/>
<comment type="similarity">
    <text evidence="1">Belongs to the LEA type 2 family.</text>
</comment>
<dbReference type="Gene3D" id="2.60.40.1820">
    <property type="match status" value="1"/>
</dbReference>
<dbReference type="GO" id="GO:0009269">
    <property type="term" value="P:response to desiccation"/>
    <property type="evidence" value="ECO:0007669"/>
    <property type="project" value="InterPro"/>
</dbReference>